<name>A0AAN7MF60_TRANT</name>
<dbReference type="GO" id="GO:0008270">
    <property type="term" value="F:zinc ion binding"/>
    <property type="evidence" value="ECO:0007669"/>
    <property type="project" value="UniProtKB-KW"/>
</dbReference>
<sequence length="253" mass="27162">MMDLDCRPSSDSSFSEGCKGSPNAALVPGGCSSEARYKDENMPEQISEEEEKQLSMRPKVFTCSFCQREFTSSQALGGHQNAHKQERALAKQPRGLELKPMMHSPAFSYLSSALAKHQIASLYGSLGRPPLGVRYESTVHKPKASSYPYPLTLVGYPLGSLRKWCGNPSRVHFTRPAGTAVQVYGGSPRLGLGLGLGLARVPSPPSESSSSPAMAEGNRRTVVGSVHNVADKKPEVLGDDKSDSGGIDLTLRL</sequence>
<dbReference type="PROSITE" id="PS50157">
    <property type="entry name" value="ZINC_FINGER_C2H2_2"/>
    <property type="match status" value="1"/>
</dbReference>
<keyword evidence="10" id="KW-1185">Reference proteome</keyword>
<evidence type="ECO:0000256" key="3">
    <source>
        <dbReference type="ARBA" id="ARBA00022771"/>
    </source>
</evidence>
<evidence type="ECO:0000256" key="6">
    <source>
        <dbReference type="PROSITE-ProRule" id="PRU00042"/>
    </source>
</evidence>
<organism evidence="9 10">
    <name type="scientific">Trapa natans</name>
    <name type="common">Water chestnut</name>
    <dbReference type="NCBI Taxonomy" id="22666"/>
    <lineage>
        <taxon>Eukaryota</taxon>
        <taxon>Viridiplantae</taxon>
        <taxon>Streptophyta</taxon>
        <taxon>Embryophyta</taxon>
        <taxon>Tracheophyta</taxon>
        <taxon>Spermatophyta</taxon>
        <taxon>Magnoliopsida</taxon>
        <taxon>eudicotyledons</taxon>
        <taxon>Gunneridae</taxon>
        <taxon>Pentapetalae</taxon>
        <taxon>rosids</taxon>
        <taxon>malvids</taxon>
        <taxon>Myrtales</taxon>
        <taxon>Lythraceae</taxon>
        <taxon>Trapa</taxon>
    </lineage>
</organism>
<evidence type="ECO:0000256" key="5">
    <source>
        <dbReference type="ARBA" id="ARBA00023242"/>
    </source>
</evidence>
<dbReference type="Gene3D" id="3.30.160.60">
    <property type="entry name" value="Classic Zinc Finger"/>
    <property type="match status" value="1"/>
</dbReference>
<dbReference type="PANTHER" id="PTHR47287:SF9">
    <property type="entry name" value="ZINC FINGER PROTEIN 4-LIKE"/>
    <property type="match status" value="1"/>
</dbReference>
<keyword evidence="3 6" id="KW-0863">Zinc-finger</keyword>
<keyword evidence="2" id="KW-0479">Metal-binding</keyword>
<dbReference type="SUPFAM" id="SSF57667">
    <property type="entry name" value="beta-beta-alpha zinc fingers"/>
    <property type="match status" value="1"/>
</dbReference>
<evidence type="ECO:0000256" key="2">
    <source>
        <dbReference type="ARBA" id="ARBA00022723"/>
    </source>
</evidence>
<dbReference type="GO" id="GO:0009788">
    <property type="term" value="P:negative regulation of abscisic acid-activated signaling pathway"/>
    <property type="evidence" value="ECO:0007669"/>
    <property type="project" value="InterPro"/>
</dbReference>
<comment type="caution">
    <text evidence="9">The sequence shown here is derived from an EMBL/GenBank/DDBJ whole genome shotgun (WGS) entry which is preliminary data.</text>
</comment>
<evidence type="ECO:0000256" key="4">
    <source>
        <dbReference type="ARBA" id="ARBA00022833"/>
    </source>
</evidence>
<reference evidence="9 10" key="1">
    <citation type="journal article" date="2023" name="Hortic Res">
        <title>Pangenome of water caltrop reveals structural variations and asymmetric subgenome divergence after allopolyploidization.</title>
        <authorList>
            <person name="Zhang X."/>
            <person name="Chen Y."/>
            <person name="Wang L."/>
            <person name="Yuan Y."/>
            <person name="Fang M."/>
            <person name="Shi L."/>
            <person name="Lu R."/>
            <person name="Comes H.P."/>
            <person name="Ma Y."/>
            <person name="Chen Y."/>
            <person name="Huang G."/>
            <person name="Zhou Y."/>
            <person name="Zheng Z."/>
            <person name="Qiu Y."/>
        </authorList>
    </citation>
    <scope>NUCLEOTIDE SEQUENCE [LARGE SCALE GENOMIC DNA]</scope>
    <source>
        <strain evidence="9">F231</strain>
    </source>
</reference>
<feature type="domain" description="C2H2-type" evidence="8">
    <location>
        <begin position="61"/>
        <end position="88"/>
    </location>
</feature>
<protein>
    <recommendedName>
        <fullName evidence="8">C2H2-type domain-containing protein</fullName>
    </recommendedName>
</protein>
<dbReference type="AlphaFoldDB" id="A0AAN7MF60"/>
<comment type="subcellular location">
    <subcellularLocation>
        <location evidence="1">Nucleus</location>
    </subcellularLocation>
</comment>
<accession>A0AAN7MF60</accession>
<evidence type="ECO:0000256" key="7">
    <source>
        <dbReference type="SAM" id="MobiDB-lite"/>
    </source>
</evidence>
<dbReference type="InterPro" id="IPR044246">
    <property type="entry name" value="ZFP3-like"/>
</dbReference>
<dbReference type="InterPro" id="IPR013087">
    <property type="entry name" value="Znf_C2H2_type"/>
</dbReference>
<feature type="region of interest" description="Disordered" evidence="7">
    <location>
        <begin position="1"/>
        <end position="53"/>
    </location>
</feature>
<dbReference type="Pfam" id="PF13912">
    <property type="entry name" value="zf-C2H2_6"/>
    <property type="match status" value="1"/>
</dbReference>
<dbReference type="GO" id="GO:0005634">
    <property type="term" value="C:nucleus"/>
    <property type="evidence" value="ECO:0007669"/>
    <property type="project" value="UniProtKB-SubCell"/>
</dbReference>
<feature type="compositionally biased region" description="Basic and acidic residues" evidence="7">
    <location>
        <begin position="229"/>
        <end position="243"/>
    </location>
</feature>
<dbReference type="InterPro" id="IPR036236">
    <property type="entry name" value="Znf_C2H2_sf"/>
</dbReference>
<gene>
    <name evidence="9" type="ORF">SAY86_004039</name>
</gene>
<keyword evidence="5" id="KW-0539">Nucleus</keyword>
<dbReference type="PROSITE" id="PS00028">
    <property type="entry name" value="ZINC_FINGER_C2H2_1"/>
    <property type="match status" value="1"/>
</dbReference>
<dbReference type="Proteomes" id="UP001346149">
    <property type="component" value="Unassembled WGS sequence"/>
</dbReference>
<dbReference type="PANTHER" id="PTHR47287">
    <property type="entry name" value="C2H2 AND C2HC ZINC FINGERS SUPERFAMILY PROTEIN"/>
    <property type="match status" value="1"/>
</dbReference>
<evidence type="ECO:0000259" key="8">
    <source>
        <dbReference type="PROSITE" id="PS50157"/>
    </source>
</evidence>
<proteinExistence type="predicted"/>
<evidence type="ECO:0000313" key="9">
    <source>
        <dbReference type="EMBL" id="KAK4804222.1"/>
    </source>
</evidence>
<dbReference type="EMBL" id="JAXQNO010000001">
    <property type="protein sequence ID" value="KAK4804222.1"/>
    <property type="molecule type" value="Genomic_DNA"/>
</dbReference>
<evidence type="ECO:0000256" key="1">
    <source>
        <dbReference type="ARBA" id="ARBA00004123"/>
    </source>
</evidence>
<feature type="region of interest" description="Disordered" evidence="7">
    <location>
        <begin position="201"/>
        <end position="253"/>
    </location>
</feature>
<evidence type="ECO:0000313" key="10">
    <source>
        <dbReference type="Proteomes" id="UP001346149"/>
    </source>
</evidence>
<keyword evidence="4" id="KW-0862">Zinc</keyword>